<dbReference type="Proteomes" id="UP000316095">
    <property type="component" value="Unassembled WGS sequence"/>
</dbReference>
<evidence type="ECO:0000256" key="2">
    <source>
        <dbReference type="SAM" id="Phobius"/>
    </source>
</evidence>
<dbReference type="EMBL" id="SJPG01000002">
    <property type="protein sequence ID" value="TWT55676.1"/>
    <property type="molecule type" value="Genomic_DNA"/>
</dbReference>
<gene>
    <name evidence="3" type="ORF">Pan54_53220</name>
</gene>
<accession>A0A5C5WYB6</accession>
<dbReference type="RefSeq" id="WP_146506572.1">
    <property type="nucleotide sequence ID" value="NZ_SJPG01000002.1"/>
</dbReference>
<sequence>MADRRDDSSTIYAPEMRVTRYDRVSSILIAGVIGLIVCVSALTATWLFNRPAQTSQPIPVELIEFPGGVEDGAVDETLLVESPEDPVPDASLEDVQQEDVEVEEIFESVTELADVSAEQMLRQYETDAQSSGNVGSREGSGRRALGADGGQSGLPREQRWYIQFASQKDLEVYAQQLEFFGIELGTIQADGTLVYLSNLTQNPPSIRKTTSGKNEGRMYMTWQGGQLKAADQDLFRRASIDVSASRVLHFYPPRTEAMLAQLEHNYANRSATDIRRTYFVVDSTRDGYEFRVSRQSYFR</sequence>
<evidence type="ECO:0000313" key="3">
    <source>
        <dbReference type="EMBL" id="TWT55676.1"/>
    </source>
</evidence>
<feature type="transmembrane region" description="Helical" evidence="2">
    <location>
        <begin position="26"/>
        <end position="48"/>
    </location>
</feature>
<keyword evidence="4" id="KW-1185">Reference proteome</keyword>
<evidence type="ECO:0000256" key="1">
    <source>
        <dbReference type="SAM" id="MobiDB-lite"/>
    </source>
</evidence>
<dbReference type="AlphaFoldDB" id="A0A5C5WYB6"/>
<protein>
    <submittedName>
        <fullName evidence="3">Uncharacterized protein</fullName>
    </submittedName>
</protein>
<evidence type="ECO:0000313" key="4">
    <source>
        <dbReference type="Proteomes" id="UP000316095"/>
    </source>
</evidence>
<name>A0A5C5WYB6_9PLAN</name>
<keyword evidence="2" id="KW-0472">Membrane</keyword>
<organism evidence="3 4">
    <name type="scientific">Rubinisphaera italica</name>
    <dbReference type="NCBI Taxonomy" id="2527969"/>
    <lineage>
        <taxon>Bacteria</taxon>
        <taxon>Pseudomonadati</taxon>
        <taxon>Planctomycetota</taxon>
        <taxon>Planctomycetia</taxon>
        <taxon>Planctomycetales</taxon>
        <taxon>Planctomycetaceae</taxon>
        <taxon>Rubinisphaera</taxon>
    </lineage>
</organism>
<proteinExistence type="predicted"/>
<keyword evidence="2" id="KW-1133">Transmembrane helix</keyword>
<dbReference type="OrthoDB" id="264874at2"/>
<keyword evidence="2" id="KW-0812">Transmembrane</keyword>
<feature type="region of interest" description="Disordered" evidence="1">
    <location>
        <begin position="125"/>
        <end position="152"/>
    </location>
</feature>
<comment type="caution">
    <text evidence="3">The sequence shown here is derived from an EMBL/GenBank/DDBJ whole genome shotgun (WGS) entry which is preliminary data.</text>
</comment>
<reference evidence="3 4" key="1">
    <citation type="submission" date="2019-02" db="EMBL/GenBank/DDBJ databases">
        <title>Deep-cultivation of Planctomycetes and their phenomic and genomic characterization uncovers novel biology.</title>
        <authorList>
            <person name="Wiegand S."/>
            <person name="Jogler M."/>
            <person name="Boedeker C."/>
            <person name="Pinto D."/>
            <person name="Vollmers J."/>
            <person name="Rivas-Marin E."/>
            <person name="Kohn T."/>
            <person name="Peeters S.H."/>
            <person name="Heuer A."/>
            <person name="Rast P."/>
            <person name="Oberbeckmann S."/>
            <person name="Bunk B."/>
            <person name="Jeske O."/>
            <person name="Meyerdierks A."/>
            <person name="Storesund J.E."/>
            <person name="Kallscheuer N."/>
            <person name="Luecker S."/>
            <person name="Lage O.M."/>
            <person name="Pohl T."/>
            <person name="Merkel B.J."/>
            <person name="Hornburger P."/>
            <person name="Mueller R.-W."/>
            <person name="Bruemmer F."/>
            <person name="Labrenz M."/>
            <person name="Spormann A.M."/>
            <person name="Op Den Camp H."/>
            <person name="Overmann J."/>
            <person name="Amann R."/>
            <person name="Jetten M.S.M."/>
            <person name="Mascher T."/>
            <person name="Medema M.H."/>
            <person name="Devos D.P."/>
            <person name="Kaster A.-K."/>
            <person name="Ovreas L."/>
            <person name="Rohde M."/>
            <person name="Galperin M.Y."/>
            <person name="Jogler C."/>
        </authorList>
    </citation>
    <scope>NUCLEOTIDE SEQUENCE [LARGE SCALE GENOMIC DNA]</scope>
    <source>
        <strain evidence="3 4">Pan54</strain>
    </source>
</reference>